<evidence type="ECO:0000313" key="11">
    <source>
        <dbReference type="Proteomes" id="UP001598201"/>
    </source>
</evidence>
<dbReference type="Pfam" id="PF03601">
    <property type="entry name" value="Cons_hypoth698"/>
    <property type="match status" value="1"/>
</dbReference>
<proteinExistence type="inferred from homology"/>
<dbReference type="Proteomes" id="UP001598201">
    <property type="component" value="Unassembled WGS sequence"/>
</dbReference>
<feature type="transmembrane region" description="Helical" evidence="7">
    <location>
        <begin position="281"/>
        <end position="300"/>
    </location>
</feature>
<sequence>MSTLALKNENKKTADKHPLPHLSGFGRVLPGLALTGVITALALWLSDIPALSHLGLSALTLAIVIGMVVGNTVYPAAKPWCEDGVTLAKQRLLRLGIILYGLRLTFAQIADVGATGIVIDALMLCSTFALACWLGQRVFKLDRDTAMLIGAGSSICGAAAVMATEPVLNAKAEKVTVAVATVVIFGTAAIFLYPWLWHLNAQYHWLSFTAAQFGIYTGSTVHEVAQVVAAGQGVSPDAENAAVIAKMIRVMMLAPFLLLLSGWKSRKEVQQGGQNAGMRNITIPWFALLFILVAAFNSLNILPHNWIPALITLDTVLLAMAMAALGLTTHMSALRQAGLKPMLLAALLFIWLIVGGAGINQVVQHLFG</sequence>
<dbReference type="eggNOG" id="COG2855">
    <property type="taxonomic scope" value="Bacteria"/>
</dbReference>
<organism evidence="8 10">
    <name type="scientific">Rahnella sp. (strain Y9602)</name>
    <dbReference type="NCBI Taxonomy" id="2703885"/>
    <lineage>
        <taxon>Bacteria</taxon>
        <taxon>Pseudomonadati</taxon>
        <taxon>Pseudomonadota</taxon>
        <taxon>Gammaproteobacteria</taxon>
        <taxon>Enterobacterales</taxon>
        <taxon>Yersiniaceae</taxon>
        <taxon>Rahnella</taxon>
    </lineage>
</organism>
<evidence type="ECO:0000256" key="6">
    <source>
        <dbReference type="ARBA" id="ARBA00023136"/>
    </source>
</evidence>
<reference evidence="10" key="1">
    <citation type="submission" date="2011-01" db="EMBL/GenBank/DDBJ databases">
        <title>Complete sequence of chromosome of Rahnella sp. Y9602.</title>
        <authorList>
            <consortium name="US DOE Joint Genome Institute"/>
            <person name="Lucas S."/>
            <person name="Copeland A."/>
            <person name="Lapidus A."/>
            <person name="Cheng J.-F."/>
            <person name="Goodwin L."/>
            <person name="Pitluck S."/>
            <person name="Lu M."/>
            <person name="Detter J.C."/>
            <person name="Han C."/>
            <person name="Tapia R."/>
            <person name="Land M."/>
            <person name="Hauser L."/>
            <person name="Kyrpides N."/>
            <person name="Ivanova N."/>
            <person name="Ovchinnikova G."/>
            <person name="Pagani I."/>
            <person name="Sobecky P.A."/>
            <person name="Martinez R.J."/>
            <person name="Woyke T."/>
        </authorList>
    </citation>
    <scope>NUCLEOTIDE SEQUENCE [LARGE SCALE GENOMIC DNA]</scope>
    <source>
        <strain evidence="10">Y9602</strain>
    </source>
</reference>
<feature type="transmembrane region" description="Helical" evidence="7">
    <location>
        <begin position="241"/>
        <end position="260"/>
    </location>
</feature>
<evidence type="ECO:0000313" key="9">
    <source>
        <dbReference type="EMBL" id="MFD3222656.1"/>
    </source>
</evidence>
<protein>
    <submittedName>
        <fullName evidence="8">Uncharacterized protein family UPF0324</fullName>
    </submittedName>
    <submittedName>
        <fullName evidence="9">YeiH family protein</fullName>
    </submittedName>
</protein>
<reference evidence="9 11" key="3">
    <citation type="submission" date="2024-09" db="EMBL/GenBank/DDBJ databases">
        <title>Genomes of Rahnella.</title>
        <authorList>
            <person name="Mnguni F.C."/>
            <person name="Shin G.Y."/>
            <person name="Coutinho T."/>
        </authorList>
    </citation>
    <scope>NUCLEOTIDE SEQUENCE [LARGE SCALE GENOMIC DNA]</scope>
    <source>
        <strain evidence="9 11">20WA0057</strain>
    </source>
</reference>
<dbReference type="OrthoDB" id="9805703at2"/>
<evidence type="ECO:0000256" key="3">
    <source>
        <dbReference type="ARBA" id="ARBA00022475"/>
    </source>
</evidence>
<dbReference type="PANTHER" id="PTHR30106:SF2">
    <property type="entry name" value="UPF0324 INNER MEMBRANE PROTEIN YEIH"/>
    <property type="match status" value="1"/>
</dbReference>
<dbReference type="AlphaFoldDB" id="A0A0H3FD59"/>
<keyword evidence="6 7" id="KW-0472">Membrane</keyword>
<name>A0A0H3FD59_RAHSY</name>
<dbReference type="GO" id="GO:0005886">
    <property type="term" value="C:plasma membrane"/>
    <property type="evidence" value="ECO:0007669"/>
    <property type="project" value="UniProtKB-SubCell"/>
</dbReference>
<evidence type="ECO:0000256" key="2">
    <source>
        <dbReference type="ARBA" id="ARBA00007977"/>
    </source>
</evidence>
<evidence type="ECO:0000313" key="10">
    <source>
        <dbReference type="Proteomes" id="UP000007257"/>
    </source>
</evidence>
<feature type="transmembrane region" description="Helical" evidence="7">
    <location>
        <begin position="116"/>
        <end position="134"/>
    </location>
</feature>
<feature type="transmembrane region" description="Helical" evidence="7">
    <location>
        <begin position="51"/>
        <end position="71"/>
    </location>
</feature>
<feature type="transmembrane region" description="Helical" evidence="7">
    <location>
        <begin position="21"/>
        <end position="45"/>
    </location>
</feature>
<gene>
    <name evidence="8" type="ordered locus">Rahaq_1339</name>
    <name evidence="9" type="ORF">ACFPK4_03865</name>
</gene>
<comment type="similarity">
    <text evidence="2">Belongs to the UPF0324 family.</text>
</comment>
<dbReference type="HOGENOM" id="CLU_033541_0_0_6"/>
<evidence type="ECO:0000256" key="7">
    <source>
        <dbReference type="SAM" id="Phobius"/>
    </source>
</evidence>
<dbReference type="InterPro" id="IPR018383">
    <property type="entry name" value="UPF0324_pro"/>
</dbReference>
<comment type="subcellular location">
    <subcellularLocation>
        <location evidence="1">Cell membrane</location>
        <topology evidence="1">Multi-pass membrane protein</topology>
    </subcellularLocation>
</comment>
<dbReference type="RefSeq" id="WP_013574666.1">
    <property type="nucleotide sequence ID" value="NC_015061.1"/>
</dbReference>
<evidence type="ECO:0000256" key="5">
    <source>
        <dbReference type="ARBA" id="ARBA00022989"/>
    </source>
</evidence>
<evidence type="ECO:0000256" key="4">
    <source>
        <dbReference type="ARBA" id="ARBA00022692"/>
    </source>
</evidence>
<dbReference type="Proteomes" id="UP000007257">
    <property type="component" value="Chromosome"/>
</dbReference>
<accession>A0A0H3FD59</accession>
<evidence type="ECO:0000256" key="1">
    <source>
        <dbReference type="ARBA" id="ARBA00004651"/>
    </source>
</evidence>
<feature type="transmembrane region" description="Helical" evidence="7">
    <location>
        <begin position="146"/>
        <end position="163"/>
    </location>
</feature>
<dbReference type="EMBL" id="CP002505">
    <property type="protein sequence ID" value="ADW72962.1"/>
    <property type="molecule type" value="Genomic_DNA"/>
</dbReference>
<feature type="transmembrane region" description="Helical" evidence="7">
    <location>
        <begin position="175"/>
        <end position="196"/>
    </location>
</feature>
<feature type="transmembrane region" description="Helical" evidence="7">
    <location>
        <begin position="306"/>
        <end position="327"/>
    </location>
</feature>
<dbReference type="EMBL" id="JBHUCJ010000005">
    <property type="protein sequence ID" value="MFD3222656.1"/>
    <property type="molecule type" value="Genomic_DNA"/>
</dbReference>
<feature type="transmembrane region" description="Helical" evidence="7">
    <location>
        <begin position="92"/>
        <end position="110"/>
    </location>
</feature>
<keyword evidence="11" id="KW-1185">Reference proteome</keyword>
<dbReference type="KEGG" id="rah:Rahaq_1339"/>
<dbReference type="PANTHER" id="PTHR30106">
    <property type="entry name" value="INNER MEMBRANE PROTEIN YEIH-RELATED"/>
    <property type="match status" value="1"/>
</dbReference>
<keyword evidence="3" id="KW-1003">Cell membrane</keyword>
<feature type="transmembrane region" description="Helical" evidence="7">
    <location>
        <begin position="339"/>
        <end position="359"/>
    </location>
</feature>
<dbReference type="InterPro" id="IPR004630">
    <property type="entry name" value="UPF0324_YeiH-like"/>
</dbReference>
<keyword evidence="5 7" id="KW-1133">Transmembrane helix</keyword>
<evidence type="ECO:0000313" key="8">
    <source>
        <dbReference type="EMBL" id="ADW72962.1"/>
    </source>
</evidence>
<dbReference type="NCBIfam" id="TIGR00698">
    <property type="entry name" value="YeiH family putative sulfate export transporter"/>
    <property type="match status" value="1"/>
</dbReference>
<reference evidence="8 10" key="2">
    <citation type="journal article" date="2012" name="J. Bacteriol.">
        <title>Complete Genome Sequence of Rahnella sp. Strain Y9602, a Gammaproteobacterium Isolate from Metal- and Radionuclide-Contaminated Soil.</title>
        <authorList>
            <person name="Martinez R.J."/>
            <person name="Bruce D."/>
            <person name="Detter C."/>
            <person name="Goodwin L.A."/>
            <person name="Han J."/>
            <person name="Han C.S."/>
            <person name="Held B."/>
            <person name="Land M.L."/>
            <person name="Mikhailova N."/>
            <person name="Nolan M."/>
            <person name="Pennacchio L."/>
            <person name="Pitluck S."/>
            <person name="Tapia R."/>
            <person name="Woyke T."/>
            <person name="Sobecky P.A."/>
        </authorList>
    </citation>
    <scope>NUCLEOTIDE SEQUENCE [LARGE SCALE GENOMIC DNA]</scope>
    <source>
        <strain evidence="8 10">Y9602</strain>
    </source>
</reference>
<keyword evidence="4 7" id="KW-0812">Transmembrane</keyword>